<feature type="chain" id="PRO_5021372209" evidence="1">
    <location>
        <begin position="17"/>
        <end position="63"/>
    </location>
</feature>
<gene>
    <name evidence="2" type="ORF">C5167_003268</name>
</gene>
<protein>
    <submittedName>
        <fullName evidence="2">Uncharacterized protein</fullName>
    </submittedName>
</protein>
<keyword evidence="3" id="KW-1185">Reference proteome</keyword>
<name>A0A4Y7L210_PAPSO</name>
<dbReference type="Gramene" id="RZC78997">
    <property type="protein sequence ID" value="RZC78997"/>
    <property type="gene ID" value="C5167_003268"/>
</dbReference>
<evidence type="ECO:0000256" key="1">
    <source>
        <dbReference type="SAM" id="SignalP"/>
    </source>
</evidence>
<dbReference type="Proteomes" id="UP000316621">
    <property type="component" value="Chromosome 9"/>
</dbReference>
<keyword evidence="1" id="KW-0732">Signal</keyword>
<accession>A0A4Y7L210</accession>
<sequence length="63" mass="7246">MSAIVDLALIIVHCLQLRFSLLWTNQKKTMVQDSKLAISIGSLFAGYSSVYKEVRHAGWWSFW</sequence>
<reference evidence="2 3" key="1">
    <citation type="journal article" date="2018" name="Science">
        <title>The opium poppy genome and morphinan production.</title>
        <authorList>
            <person name="Guo L."/>
            <person name="Winzer T."/>
            <person name="Yang X."/>
            <person name="Li Y."/>
            <person name="Ning Z."/>
            <person name="He Z."/>
            <person name="Teodor R."/>
            <person name="Lu Y."/>
            <person name="Bowser T.A."/>
            <person name="Graham I.A."/>
            <person name="Ye K."/>
        </authorList>
    </citation>
    <scope>NUCLEOTIDE SEQUENCE [LARGE SCALE GENOMIC DNA]</scope>
    <source>
        <strain evidence="3">cv. HN1</strain>
        <tissue evidence="2">Leaves</tissue>
    </source>
</reference>
<evidence type="ECO:0000313" key="2">
    <source>
        <dbReference type="EMBL" id="RZC78997.1"/>
    </source>
</evidence>
<evidence type="ECO:0000313" key="3">
    <source>
        <dbReference type="Proteomes" id="UP000316621"/>
    </source>
</evidence>
<feature type="signal peptide" evidence="1">
    <location>
        <begin position="1"/>
        <end position="16"/>
    </location>
</feature>
<proteinExistence type="predicted"/>
<dbReference type="EMBL" id="CM010723">
    <property type="protein sequence ID" value="RZC78997.1"/>
    <property type="molecule type" value="Genomic_DNA"/>
</dbReference>
<dbReference type="AlphaFoldDB" id="A0A4Y7L210"/>
<organism evidence="2 3">
    <name type="scientific">Papaver somniferum</name>
    <name type="common">Opium poppy</name>
    <dbReference type="NCBI Taxonomy" id="3469"/>
    <lineage>
        <taxon>Eukaryota</taxon>
        <taxon>Viridiplantae</taxon>
        <taxon>Streptophyta</taxon>
        <taxon>Embryophyta</taxon>
        <taxon>Tracheophyta</taxon>
        <taxon>Spermatophyta</taxon>
        <taxon>Magnoliopsida</taxon>
        <taxon>Ranunculales</taxon>
        <taxon>Papaveraceae</taxon>
        <taxon>Papaveroideae</taxon>
        <taxon>Papaver</taxon>
    </lineage>
</organism>